<feature type="domain" description="UPF0261" evidence="2">
    <location>
        <begin position="205"/>
        <end position="428"/>
    </location>
</feature>
<evidence type="ECO:0000313" key="3">
    <source>
        <dbReference type="EMBL" id="KAK3694177.1"/>
    </source>
</evidence>
<evidence type="ECO:0000259" key="2">
    <source>
        <dbReference type="Pfam" id="PF23189"/>
    </source>
</evidence>
<dbReference type="AlphaFoldDB" id="A0AAE0XJQ5"/>
<dbReference type="Proteomes" id="UP001270362">
    <property type="component" value="Unassembled WGS sequence"/>
</dbReference>
<dbReference type="EMBL" id="JAULSO010000001">
    <property type="protein sequence ID" value="KAK3694177.1"/>
    <property type="molecule type" value="Genomic_DNA"/>
</dbReference>
<reference evidence="3" key="1">
    <citation type="journal article" date="2023" name="Mol. Phylogenet. Evol.">
        <title>Genome-scale phylogeny and comparative genomics of the fungal order Sordariales.</title>
        <authorList>
            <person name="Hensen N."/>
            <person name="Bonometti L."/>
            <person name="Westerberg I."/>
            <person name="Brannstrom I.O."/>
            <person name="Guillou S."/>
            <person name="Cros-Aarteil S."/>
            <person name="Calhoun S."/>
            <person name="Haridas S."/>
            <person name="Kuo A."/>
            <person name="Mondo S."/>
            <person name="Pangilinan J."/>
            <person name="Riley R."/>
            <person name="LaButti K."/>
            <person name="Andreopoulos B."/>
            <person name="Lipzen A."/>
            <person name="Chen C."/>
            <person name="Yan M."/>
            <person name="Daum C."/>
            <person name="Ng V."/>
            <person name="Clum A."/>
            <person name="Steindorff A."/>
            <person name="Ohm R.A."/>
            <person name="Martin F."/>
            <person name="Silar P."/>
            <person name="Natvig D.O."/>
            <person name="Lalanne C."/>
            <person name="Gautier V."/>
            <person name="Ament-Velasquez S.L."/>
            <person name="Kruys A."/>
            <person name="Hutchinson M.I."/>
            <person name="Powell A.J."/>
            <person name="Barry K."/>
            <person name="Miller A.N."/>
            <person name="Grigoriev I.V."/>
            <person name="Debuchy R."/>
            <person name="Gladieux P."/>
            <person name="Hiltunen Thoren M."/>
            <person name="Johannesson H."/>
        </authorList>
    </citation>
    <scope>NUCLEOTIDE SEQUENCE</scope>
    <source>
        <strain evidence="3">CBS 314.62</strain>
    </source>
</reference>
<evidence type="ECO:0000313" key="4">
    <source>
        <dbReference type="Proteomes" id="UP001270362"/>
    </source>
</evidence>
<feature type="domain" description="UPF0261" evidence="1">
    <location>
        <begin position="6"/>
        <end position="184"/>
    </location>
</feature>
<dbReference type="Gene3D" id="3.40.50.12030">
    <property type="entry name" value="Uncharacterised protein family UPF0261, NC domain"/>
    <property type="match status" value="1"/>
</dbReference>
<reference evidence="3" key="2">
    <citation type="submission" date="2023-06" db="EMBL/GenBank/DDBJ databases">
        <authorList>
            <consortium name="Lawrence Berkeley National Laboratory"/>
            <person name="Haridas S."/>
            <person name="Hensen N."/>
            <person name="Bonometti L."/>
            <person name="Westerberg I."/>
            <person name="Brannstrom I.O."/>
            <person name="Guillou S."/>
            <person name="Cros-Aarteil S."/>
            <person name="Calhoun S."/>
            <person name="Kuo A."/>
            <person name="Mondo S."/>
            <person name="Pangilinan J."/>
            <person name="Riley R."/>
            <person name="Labutti K."/>
            <person name="Andreopoulos B."/>
            <person name="Lipzen A."/>
            <person name="Chen C."/>
            <person name="Yanf M."/>
            <person name="Daum C."/>
            <person name="Ng V."/>
            <person name="Clum A."/>
            <person name="Steindorff A."/>
            <person name="Ohm R."/>
            <person name="Martin F."/>
            <person name="Silar P."/>
            <person name="Natvig D."/>
            <person name="Lalanne C."/>
            <person name="Gautier V."/>
            <person name="Ament-Velasquez S.L."/>
            <person name="Kruys A."/>
            <person name="Hutchinson M.I."/>
            <person name="Powell A.J."/>
            <person name="Barry K."/>
            <person name="Miller A.N."/>
            <person name="Grigoriev I.V."/>
            <person name="Debuchy R."/>
            <person name="Gladieux P."/>
            <person name="Thoren M.H."/>
            <person name="Johannesson H."/>
        </authorList>
    </citation>
    <scope>NUCLEOTIDE SEQUENCE</scope>
    <source>
        <strain evidence="3">CBS 314.62</strain>
    </source>
</reference>
<accession>A0AAE0XJQ5</accession>
<keyword evidence="4" id="KW-1185">Reference proteome</keyword>
<dbReference type="Pfam" id="PF06792">
    <property type="entry name" value="UPF0261"/>
    <property type="match status" value="1"/>
</dbReference>
<name>A0AAE0XJQ5_9PEZI</name>
<gene>
    <name evidence="3" type="ORF">B0T22DRAFT_451822</name>
</gene>
<dbReference type="CDD" id="cd15488">
    <property type="entry name" value="Tm-1-like"/>
    <property type="match status" value="1"/>
</dbReference>
<dbReference type="Pfam" id="PF23189">
    <property type="entry name" value="UPF0261_C"/>
    <property type="match status" value="1"/>
</dbReference>
<dbReference type="InterPro" id="IPR044122">
    <property type="entry name" value="UPF0261_N"/>
</dbReference>
<dbReference type="NCBIfam" id="NF002674">
    <property type="entry name" value="PRK02399.1-2"/>
    <property type="match status" value="1"/>
</dbReference>
<dbReference type="PANTHER" id="PTHR31862">
    <property type="entry name" value="UPF0261 DOMAIN PROTEIN (AFU_ORTHOLOGUE AFUA_1G10120)"/>
    <property type="match status" value="1"/>
</dbReference>
<dbReference type="InterPro" id="IPR008322">
    <property type="entry name" value="UPF0261"/>
</dbReference>
<dbReference type="PIRSF" id="PIRSF033271">
    <property type="entry name" value="UCP033271"/>
    <property type="match status" value="1"/>
</dbReference>
<dbReference type="Gene3D" id="3.40.50.12020">
    <property type="entry name" value="Uncharacterised protein family UPF0261, NN domain"/>
    <property type="match status" value="1"/>
</dbReference>
<organism evidence="3 4">
    <name type="scientific">Podospora appendiculata</name>
    <dbReference type="NCBI Taxonomy" id="314037"/>
    <lineage>
        <taxon>Eukaryota</taxon>
        <taxon>Fungi</taxon>
        <taxon>Dikarya</taxon>
        <taxon>Ascomycota</taxon>
        <taxon>Pezizomycotina</taxon>
        <taxon>Sordariomycetes</taxon>
        <taxon>Sordariomycetidae</taxon>
        <taxon>Sordariales</taxon>
        <taxon>Podosporaceae</taxon>
        <taxon>Podospora</taxon>
    </lineage>
</organism>
<protein>
    <submittedName>
        <fullName evidence="3">Uncharacterized protein</fullName>
    </submittedName>
</protein>
<sequence length="435" mass="46658">MATSPPTVLLLGTCDTKLEELLFLRDQILQASSQIRVIMIDSGRHEVKNDAINISRAQLISRYGSGALLTTSDDLPRGELMEFMSECAAKAIKELFSRREIHGMVSAGGSGATSLASAAMREALPVGFPKLIVSTVASGDTGPYVGETDITMMYSVVDVAGLNEVLHDILSNAGAAIAAMALTYAARQRQRLQQHDTADGVIPSKRRIGITMFGVTTPAVEAIRRHLEFSYPDSSLEIFVFHATGHGGRAMERLIREGRIDAVLDLTTTEIADHVTGGVMSAGPDRLAAAAQAGIPYIISLGATDMTNFGPIATVPEKYKHRKLYKHNSVVTLMRSSAEEGRQIGQHICEKLRLAKDVGMVQVWIPKGGASMISTPGGPFADQEADAALFGAVREGLERSGIEVVEDERDINDGGFARDIAEALARLMGLESQQP</sequence>
<dbReference type="InterPro" id="IPR051353">
    <property type="entry name" value="Tobamovirus_resist_UPF0261"/>
</dbReference>
<proteinExistence type="predicted"/>
<evidence type="ECO:0000259" key="1">
    <source>
        <dbReference type="Pfam" id="PF06792"/>
    </source>
</evidence>
<dbReference type="PANTHER" id="PTHR31862:SF1">
    <property type="entry name" value="UPF0261 DOMAIN PROTEIN (AFU_ORTHOLOGUE AFUA_1G10120)"/>
    <property type="match status" value="1"/>
</dbReference>
<dbReference type="InterPro" id="IPR056778">
    <property type="entry name" value="UPF0261_C"/>
</dbReference>
<comment type="caution">
    <text evidence="3">The sequence shown here is derived from an EMBL/GenBank/DDBJ whole genome shotgun (WGS) entry which is preliminary data.</text>
</comment>